<keyword evidence="3" id="KW-1185">Reference proteome</keyword>
<accession>A0ABZ1IH19</accession>
<name>A0ABZ1IH19_9PSEU</name>
<dbReference type="InterPro" id="IPR039708">
    <property type="entry name" value="MT1774/Rv1733c-like"/>
</dbReference>
<evidence type="ECO:0000313" key="3">
    <source>
        <dbReference type="Proteomes" id="UP001330812"/>
    </source>
</evidence>
<reference evidence="2 3" key="1">
    <citation type="journal article" date="2015" name="Int. J. Syst. Evol. Microbiol.">
        <title>Amycolatopsis rhabdoformis sp. nov., an actinomycete isolated from a tropical forest soil.</title>
        <authorList>
            <person name="Souza W.R."/>
            <person name="Silva R.E."/>
            <person name="Goodfellow M."/>
            <person name="Busarakam K."/>
            <person name="Figueiro F.S."/>
            <person name="Ferreira D."/>
            <person name="Rodrigues-Filho E."/>
            <person name="Moraes L.A.B."/>
            <person name="Zucchi T.D."/>
        </authorList>
    </citation>
    <scope>NUCLEOTIDE SEQUENCE [LARGE SCALE GENOMIC DNA]</scope>
    <source>
        <strain evidence="2 3">NCIMB 14900</strain>
    </source>
</reference>
<gene>
    <name evidence="2" type="ORF">VSH64_16665</name>
</gene>
<organism evidence="2 3">
    <name type="scientific">Amycolatopsis rhabdoformis</name>
    <dbReference type="NCBI Taxonomy" id="1448059"/>
    <lineage>
        <taxon>Bacteria</taxon>
        <taxon>Bacillati</taxon>
        <taxon>Actinomycetota</taxon>
        <taxon>Actinomycetes</taxon>
        <taxon>Pseudonocardiales</taxon>
        <taxon>Pseudonocardiaceae</taxon>
        <taxon>Amycolatopsis</taxon>
    </lineage>
</organism>
<protein>
    <recommendedName>
        <fullName evidence="4">Transmembrane protein</fullName>
    </recommendedName>
</protein>
<evidence type="ECO:0000313" key="2">
    <source>
        <dbReference type="EMBL" id="WSE33719.1"/>
    </source>
</evidence>
<dbReference type="PANTHER" id="PTHR42305:SF1">
    <property type="entry name" value="MEMBRANE PROTEIN RV1733C-RELATED"/>
    <property type="match status" value="1"/>
</dbReference>
<evidence type="ECO:0000256" key="1">
    <source>
        <dbReference type="SAM" id="Phobius"/>
    </source>
</evidence>
<dbReference type="RefSeq" id="WP_326836518.1">
    <property type="nucleotide sequence ID" value="NZ_CP142149.1"/>
</dbReference>
<dbReference type="PANTHER" id="PTHR42305">
    <property type="entry name" value="MEMBRANE PROTEIN RV1733C-RELATED"/>
    <property type="match status" value="1"/>
</dbReference>
<keyword evidence="1" id="KW-0812">Transmembrane</keyword>
<feature type="transmembrane region" description="Helical" evidence="1">
    <location>
        <begin position="156"/>
        <end position="177"/>
    </location>
</feature>
<dbReference type="EMBL" id="CP142149">
    <property type="protein sequence ID" value="WSE33719.1"/>
    <property type="molecule type" value="Genomic_DNA"/>
</dbReference>
<evidence type="ECO:0008006" key="4">
    <source>
        <dbReference type="Google" id="ProtNLM"/>
    </source>
</evidence>
<proteinExistence type="predicted"/>
<sequence length="199" mass="21366">MNRSADWFARMGHALVPRGGVVVRPSDRVQAVVVAVFLVLALLAVPVAGVFGSDIAAQRGKQAAEEAASRHRVEATLLVDGPPQRAVGPDGVPGGPEPRDARWRLPGGGFRVAQVDAEPLSKAGDPVEVWLDRAGNPVPPPLDARTAPVEGAMSGFGAWAGFCAVLSLLYAALAFVLDRRRLKRWHEEWTLELDRRTRS</sequence>
<keyword evidence="1" id="KW-0472">Membrane</keyword>
<keyword evidence="1" id="KW-1133">Transmembrane helix</keyword>
<dbReference type="Proteomes" id="UP001330812">
    <property type="component" value="Chromosome"/>
</dbReference>
<feature type="transmembrane region" description="Helical" evidence="1">
    <location>
        <begin position="31"/>
        <end position="51"/>
    </location>
</feature>